<dbReference type="InterPro" id="IPR004875">
    <property type="entry name" value="DDE_SF_endonuclease_dom"/>
</dbReference>
<dbReference type="SUPFAM" id="SSF46689">
    <property type="entry name" value="Homeodomain-like"/>
    <property type="match status" value="1"/>
</dbReference>
<dbReference type="Gene3D" id="3.30.420.10">
    <property type="entry name" value="Ribonuclease H-like superfamily/Ribonuclease H"/>
    <property type="match status" value="1"/>
</dbReference>
<dbReference type="InterPro" id="IPR009057">
    <property type="entry name" value="Homeodomain-like_sf"/>
</dbReference>
<dbReference type="SMART" id="SM00249">
    <property type="entry name" value="PHD"/>
    <property type="match status" value="1"/>
</dbReference>
<evidence type="ECO:0000256" key="4">
    <source>
        <dbReference type="ARBA" id="ARBA00022833"/>
    </source>
</evidence>
<dbReference type="PANTHER" id="PTHR19303:SF74">
    <property type="entry name" value="POGO TRANSPOSABLE ELEMENT WITH KRAB DOMAIN"/>
    <property type="match status" value="1"/>
</dbReference>
<dbReference type="PROSITE" id="PS01359">
    <property type="entry name" value="ZF_PHD_1"/>
    <property type="match status" value="1"/>
</dbReference>
<feature type="domain" description="HTH CENPB-type" evidence="10">
    <location>
        <begin position="52"/>
        <end position="129"/>
    </location>
</feature>
<dbReference type="PANTHER" id="PTHR19303">
    <property type="entry name" value="TRANSPOSON"/>
    <property type="match status" value="1"/>
</dbReference>
<keyword evidence="4" id="KW-0862">Zinc</keyword>
<protein>
    <recommendedName>
        <fullName evidence="13">HTH CENPB-type domain-containing protein</fullName>
    </recommendedName>
</protein>
<dbReference type="InterPro" id="IPR007889">
    <property type="entry name" value="HTH_Psq"/>
</dbReference>
<dbReference type="InterPro" id="IPR013083">
    <property type="entry name" value="Znf_RING/FYVE/PHD"/>
</dbReference>
<dbReference type="Gene3D" id="1.10.10.60">
    <property type="entry name" value="Homeodomain-like"/>
    <property type="match status" value="1"/>
</dbReference>
<evidence type="ECO:0000259" key="10">
    <source>
        <dbReference type="PROSITE" id="PS51253"/>
    </source>
</evidence>
<keyword evidence="5" id="KW-0238">DNA-binding</keyword>
<dbReference type="Gene3D" id="3.30.40.10">
    <property type="entry name" value="Zinc/RING finger domain, C3HC4 (zinc finger)"/>
    <property type="match status" value="1"/>
</dbReference>
<proteinExistence type="predicted"/>
<evidence type="ECO:0000313" key="12">
    <source>
        <dbReference type="Proteomes" id="UP001153954"/>
    </source>
</evidence>
<feature type="region of interest" description="Disordered" evidence="8">
    <location>
        <begin position="404"/>
        <end position="441"/>
    </location>
</feature>
<keyword evidence="12" id="KW-1185">Reference proteome</keyword>
<comment type="caution">
    <text evidence="11">The sequence shown here is derived from an EMBL/GenBank/DDBJ whole genome shotgun (WGS) entry which is preliminary data.</text>
</comment>
<dbReference type="Proteomes" id="UP001153954">
    <property type="component" value="Unassembled WGS sequence"/>
</dbReference>
<dbReference type="PROSITE" id="PS50016">
    <property type="entry name" value="ZF_PHD_2"/>
    <property type="match status" value="1"/>
</dbReference>
<evidence type="ECO:0000256" key="6">
    <source>
        <dbReference type="ARBA" id="ARBA00023242"/>
    </source>
</evidence>
<evidence type="ECO:0008006" key="13">
    <source>
        <dbReference type="Google" id="ProtNLM"/>
    </source>
</evidence>
<evidence type="ECO:0000256" key="8">
    <source>
        <dbReference type="SAM" id="MobiDB-lite"/>
    </source>
</evidence>
<dbReference type="InterPro" id="IPR011011">
    <property type="entry name" value="Znf_FYVE_PHD"/>
</dbReference>
<sequence length="576" mass="65603">MPPKRALWSEDDLVAAVQAVQCGRLSTYKSAERYKVPRRTIRNHLQTASLKKSLGRKPLLNDEQEAELVSRIMRFAAIGLPVTPQILRRLVFKFCEKNNIKHPFNQQAKVAGKDWFKNFMKRHPDISRRKAQFMNPARAQKLNKFIVDDHFQRLNEVYDKLDLKTHPEKIYNMDEKGCRLTIHHQQTVLAQKGAKRVHLQSSEHAESVTIAGCINALGTNIPPMIIFKGKRLKPELYDNLPPGSLVEKSAKGYMTNELFIEFLKHLARYKTPGKCLLIFDGAACHLDLSIVEVADSLDIALYCLPSNTTHELQPLDKAVYRSFEHHWDSELLLFMEQNPDKKLTKARFNIIFTAVWSKCMTYNNITSGFRATGLYPFNPHAIPETAFAPSVLSEAAAAVPDAVDIENSPPRVPSTPMPPGSPQPSTSMQEPRIDHTPKTPSKRFYKMVYGSSSSDDEDNVPLAQVKRTSFKQLLPTPAKNTEKTPAVRRKAINYRGTPITKDLFNKNIMERKTSKMKKTGKAESTKENRESWYCHACKQDQEAAMRMCCKCSKWYHEECVGLSEEDDDDFECPDCS</sequence>
<evidence type="ECO:0000313" key="11">
    <source>
        <dbReference type="EMBL" id="CAH2107851.1"/>
    </source>
</evidence>
<evidence type="ECO:0000256" key="2">
    <source>
        <dbReference type="ARBA" id="ARBA00022723"/>
    </source>
</evidence>
<dbReference type="GO" id="GO:0005634">
    <property type="term" value="C:nucleus"/>
    <property type="evidence" value="ECO:0007669"/>
    <property type="project" value="UniProtKB-SubCell"/>
</dbReference>
<dbReference type="Pfam" id="PF03184">
    <property type="entry name" value="DDE_1"/>
    <property type="match status" value="1"/>
</dbReference>
<dbReference type="InterPro" id="IPR006600">
    <property type="entry name" value="HTH_CenpB_DNA-bd_dom"/>
</dbReference>
<dbReference type="InterPro" id="IPR050863">
    <property type="entry name" value="CenT-Element_Derived"/>
</dbReference>
<dbReference type="InterPro" id="IPR019786">
    <property type="entry name" value="Zinc_finger_PHD-type_CS"/>
</dbReference>
<reference evidence="11" key="1">
    <citation type="submission" date="2022-03" db="EMBL/GenBank/DDBJ databases">
        <authorList>
            <person name="Tunstrom K."/>
        </authorList>
    </citation>
    <scope>NUCLEOTIDE SEQUENCE</scope>
</reference>
<organism evidence="11 12">
    <name type="scientific">Euphydryas editha</name>
    <name type="common">Edith's checkerspot</name>
    <dbReference type="NCBI Taxonomy" id="104508"/>
    <lineage>
        <taxon>Eukaryota</taxon>
        <taxon>Metazoa</taxon>
        <taxon>Ecdysozoa</taxon>
        <taxon>Arthropoda</taxon>
        <taxon>Hexapoda</taxon>
        <taxon>Insecta</taxon>
        <taxon>Pterygota</taxon>
        <taxon>Neoptera</taxon>
        <taxon>Endopterygota</taxon>
        <taxon>Lepidoptera</taxon>
        <taxon>Glossata</taxon>
        <taxon>Ditrysia</taxon>
        <taxon>Papilionoidea</taxon>
        <taxon>Nymphalidae</taxon>
        <taxon>Nymphalinae</taxon>
        <taxon>Euphydryas</taxon>
    </lineage>
</organism>
<dbReference type="Pfam" id="PF05225">
    <property type="entry name" value="HTH_psq"/>
    <property type="match status" value="1"/>
</dbReference>
<evidence type="ECO:0000256" key="3">
    <source>
        <dbReference type="ARBA" id="ARBA00022771"/>
    </source>
</evidence>
<dbReference type="PROSITE" id="PS51253">
    <property type="entry name" value="HTH_CENPB"/>
    <property type="match status" value="1"/>
</dbReference>
<gene>
    <name evidence="11" type="ORF">EEDITHA_LOCUS21843</name>
</gene>
<dbReference type="EMBL" id="CAKOGL010000030">
    <property type="protein sequence ID" value="CAH2107851.1"/>
    <property type="molecule type" value="Genomic_DNA"/>
</dbReference>
<feature type="domain" description="PHD-type" evidence="9">
    <location>
        <begin position="531"/>
        <end position="576"/>
    </location>
</feature>
<dbReference type="InterPro" id="IPR001965">
    <property type="entry name" value="Znf_PHD"/>
</dbReference>
<dbReference type="GO" id="GO:0003677">
    <property type="term" value="F:DNA binding"/>
    <property type="evidence" value="ECO:0007669"/>
    <property type="project" value="UniProtKB-KW"/>
</dbReference>
<keyword evidence="2" id="KW-0479">Metal-binding</keyword>
<dbReference type="Pfam" id="PF03221">
    <property type="entry name" value="HTH_Tnp_Tc5"/>
    <property type="match status" value="1"/>
</dbReference>
<keyword evidence="3 7" id="KW-0863">Zinc-finger</keyword>
<keyword evidence="6" id="KW-0539">Nucleus</keyword>
<evidence type="ECO:0000256" key="7">
    <source>
        <dbReference type="PROSITE-ProRule" id="PRU00146"/>
    </source>
</evidence>
<dbReference type="SUPFAM" id="SSF57903">
    <property type="entry name" value="FYVE/PHD zinc finger"/>
    <property type="match status" value="1"/>
</dbReference>
<evidence type="ECO:0000256" key="1">
    <source>
        <dbReference type="ARBA" id="ARBA00004123"/>
    </source>
</evidence>
<dbReference type="InterPro" id="IPR036397">
    <property type="entry name" value="RNaseH_sf"/>
</dbReference>
<feature type="compositionally biased region" description="Pro residues" evidence="8">
    <location>
        <begin position="410"/>
        <end position="422"/>
    </location>
</feature>
<dbReference type="InterPro" id="IPR019787">
    <property type="entry name" value="Znf_PHD-finger"/>
</dbReference>
<dbReference type="AlphaFoldDB" id="A0AAU9VC92"/>
<evidence type="ECO:0000259" key="9">
    <source>
        <dbReference type="PROSITE" id="PS50016"/>
    </source>
</evidence>
<comment type="subcellular location">
    <subcellularLocation>
        <location evidence="1">Nucleus</location>
    </subcellularLocation>
</comment>
<dbReference type="GO" id="GO:0008270">
    <property type="term" value="F:zinc ion binding"/>
    <property type="evidence" value="ECO:0007669"/>
    <property type="project" value="UniProtKB-KW"/>
</dbReference>
<evidence type="ECO:0000256" key="5">
    <source>
        <dbReference type="ARBA" id="ARBA00023125"/>
    </source>
</evidence>
<accession>A0AAU9VC92</accession>
<name>A0AAU9VC92_EUPED</name>